<protein>
    <submittedName>
        <fullName evidence="1">Uncharacterized protein</fullName>
    </submittedName>
</protein>
<reference evidence="1 2" key="1">
    <citation type="journal article" date="2018" name="Front. Plant Sci.">
        <title>Red Clover (Trifolium pratense) and Zigzag Clover (T. medium) - A Picture of Genomic Similarities and Differences.</title>
        <authorList>
            <person name="Dluhosova J."/>
            <person name="Istvanek J."/>
            <person name="Nedelnik J."/>
            <person name="Repkova J."/>
        </authorList>
    </citation>
    <scope>NUCLEOTIDE SEQUENCE [LARGE SCALE GENOMIC DNA]</scope>
    <source>
        <strain evidence="2">cv. 10/8</strain>
        <tissue evidence="1">Leaf</tissue>
    </source>
</reference>
<organism evidence="1 2">
    <name type="scientific">Trifolium medium</name>
    <dbReference type="NCBI Taxonomy" id="97028"/>
    <lineage>
        <taxon>Eukaryota</taxon>
        <taxon>Viridiplantae</taxon>
        <taxon>Streptophyta</taxon>
        <taxon>Embryophyta</taxon>
        <taxon>Tracheophyta</taxon>
        <taxon>Spermatophyta</taxon>
        <taxon>Magnoliopsida</taxon>
        <taxon>eudicotyledons</taxon>
        <taxon>Gunneridae</taxon>
        <taxon>Pentapetalae</taxon>
        <taxon>rosids</taxon>
        <taxon>fabids</taxon>
        <taxon>Fabales</taxon>
        <taxon>Fabaceae</taxon>
        <taxon>Papilionoideae</taxon>
        <taxon>50 kb inversion clade</taxon>
        <taxon>NPAAA clade</taxon>
        <taxon>Hologalegina</taxon>
        <taxon>IRL clade</taxon>
        <taxon>Trifolieae</taxon>
        <taxon>Trifolium</taxon>
    </lineage>
</organism>
<accession>A0A392M9G1</accession>
<comment type="caution">
    <text evidence="1">The sequence shown here is derived from an EMBL/GenBank/DDBJ whole genome shotgun (WGS) entry which is preliminary data.</text>
</comment>
<dbReference type="Proteomes" id="UP000265520">
    <property type="component" value="Unassembled WGS sequence"/>
</dbReference>
<proteinExistence type="predicted"/>
<evidence type="ECO:0000313" key="2">
    <source>
        <dbReference type="Proteomes" id="UP000265520"/>
    </source>
</evidence>
<gene>
    <name evidence="1" type="ORF">A2U01_0004953</name>
</gene>
<dbReference type="EMBL" id="LXQA010006299">
    <property type="protein sequence ID" value="MCH84122.1"/>
    <property type="molecule type" value="Genomic_DNA"/>
</dbReference>
<dbReference type="AlphaFoldDB" id="A0A392M9G1"/>
<name>A0A392M9G1_9FABA</name>
<evidence type="ECO:0000313" key="1">
    <source>
        <dbReference type="EMBL" id="MCH84122.1"/>
    </source>
</evidence>
<feature type="non-terminal residue" evidence="1">
    <location>
        <position position="1"/>
    </location>
</feature>
<sequence length="109" mass="12541">YDDPCFPCFPSCMKYTMMGGSYKILDQSLRNTRTKVELIFTKTPPTAVCLLEDPLSVPTSPSTRPHSFQTPRRPSLLRYAPTLFCRVERRNSDVSELFNKLNTFDIKLT</sequence>
<keyword evidence="2" id="KW-1185">Reference proteome</keyword>